<dbReference type="AlphaFoldDB" id="A0A8D5JZX6"/>
<evidence type="ECO:0000313" key="2">
    <source>
        <dbReference type="EMBL" id="BCM24178.1"/>
    </source>
</evidence>
<dbReference type="SMART" id="SM00240">
    <property type="entry name" value="FHA"/>
    <property type="match status" value="1"/>
</dbReference>
<keyword evidence="3" id="KW-1185">Reference proteome</keyword>
<dbReference type="Pfam" id="PF00498">
    <property type="entry name" value="FHA"/>
    <property type="match status" value="1"/>
</dbReference>
<evidence type="ECO:0000259" key="1">
    <source>
        <dbReference type="PROSITE" id="PS50006"/>
    </source>
</evidence>
<gene>
    <name evidence="2" type="ORF">ZMTM_04370</name>
</gene>
<dbReference type="CDD" id="cd00060">
    <property type="entry name" value="FHA"/>
    <property type="match status" value="1"/>
</dbReference>
<reference evidence="2" key="1">
    <citation type="journal article" date="2021" name="Arch. Microbiol.">
        <title>Methyloradius palustris gen. nov., sp. nov., a methanol-oxidizing bacterium isolated from snow.</title>
        <authorList>
            <person name="Miyadera T."/>
            <person name="Kojima H."/>
            <person name="Fukui M."/>
        </authorList>
    </citation>
    <scope>NUCLEOTIDE SEQUENCE</scope>
    <source>
        <strain evidence="2">Zm11</strain>
    </source>
</reference>
<sequence length="238" mass="25097">MAKLIFSLDGAFLGEFPLDKDKITVGRRATNDIHIDNLAVSGEHATIVTIGNDSFLEDLGSTNGTLVNGKTIKKHVLQHADLIEFGKYQLKYINESAIPTGLGGSDDFEKTMIIRPMKAAALQEAAKPQAAPAAPAPAAPIVPPPVAEPTIVGRVQVLNGPSQGKELVLNKALTTLGKPGVQVAVITKRPQGYFITHVEGATHPVVNGQSVGAQAHSLSDHDVIEIASVKMEFYLGAA</sequence>
<evidence type="ECO:0000313" key="3">
    <source>
        <dbReference type="Proteomes" id="UP000826722"/>
    </source>
</evidence>
<dbReference type="InterPro" id="IPR000253">
    <property type="entry name" value="FHA_dom"/>
</dbReference>
<proteinExistence type="predicted"/>
<dbReference type="InterPro" id="IPR050923">
    <property type="entry name" value="Cell_Proc_Reg/RNA_Proc"/>
</dbReference>
<dbReference type="EMBL" id="AP024110">
    <property type="protein sequence ID" value="BCM24178.1"/>
    <property type="molecule type" value="Genomic_DNA"/>
</dbReference>
<feature type="domain" description="FHA" evidence="1">
    <location>
        <begin position="23"/>
        <end position="72"/>
    </location>
</feature>
<dbReference type="RefSeq" id="WP_221764734.1">
    <property type="nucleotide sequence ID" value="NZ_AP024110.1"/>
</dbReference>
<name>A0A8D5JZX6_9PROT</name>
<organism evidence="2 3">
    <name type="scientific">Methyloradius palustris</name>
    <dbReference type="NCBI Taxonomy" id="2778876"/>
    <lineage>
        <taxon>Bacteria</taxon>
        <taxon>Pseudomonadati</taxon>
        <taxon>Pseudomonadota</taxon>
        <taxon>Betaproteobacteria</taxon>
        <taxon>Nitrosomonadales</taxon>
        <taxon>Methylophilaceae</taxon>
        <taxon>Methyloradius</taxon>
    </lineage>
</organism>
<dbReference type="PROSITE" id="PS50006">
    <property type="entry name" value="FHA_DOMAIN"/>
    <property type="match status" value="1"/>
</dbReference>
<dbReference type="Gene3D" id="2.60.200.20">
    <property type="match status" value="1"/>
</dbReference>
<dbReference type="Proteomes" id="UP000826722">
    <property type="component" value="Chromosome"/>
</dbReference>
<dbReference type="KEGG" id="mpau:ZMTM_04370"/>
<accession>A0A8D5JZX6</accession>
<dbReference type="SUPFAM" id="SSF49879">
    <property type="entry name" value="SMAD/FHA domain"/>
    <property type="match status" value="2"/>
</dbReference>
<dbReference type="PANTHER" id="PTHR23308">
    <property type="entry name" value="NUCLEAR INHIBITOR OF PROTEIN PHOSPHATASE-1"/>
    <property type="match status" value="1"/>
</dbReference>
<dbReference type="InterPro" id="IPR008984">
    <property type="entry name" value="SMAD_FHA_dom_sf"/>
</dbReference>
<protein>
    <recommendedName>
        <fullName evidence="1">FHA domain-containing protein</fullName>
    </recommendedName>
</protein>